<dbReference type="HOGENOM" id="CLU_1868146_0_0_1"/>
<gene>
    <name evidence="1" type="ordered locus">MTR_2g027910</name>
</gene>
<keyword evidence="3" id="KW-1185">Reference proteome</keyword>
<dbReference type="PaxDb" id="3880-AES64627"/>
<evidence type="ECO:0000313" key="3">
    <source>
        <dbReference type="Proteomes" id="UP000002051"/>
    </source>
</evidence>
<accession>G7ISP5</accession>
<protein>
    <submittedName>
        <fullName evidence="1 2">Uncharacterized protein</fullName>
    </submittedName>
</protein>
<name>G7ISP5_MEDTR</name>
<reference evidence="2" key="3">
    <citation type="submission" date="2015-04" db="UniProtKB">
        <authorList>
            <consortium name="EnsemblPlants"/>
        </authorList>
    </citation>
    <scope>IDENTIFICATION</scope>
    <source>
        <strain evidence="2">cv. Jemalong A17</strain>
    </source>
</reference>
<evidence type="ECO:0000313" key="2">
    <source>
        <dbReference type="EnsemblPlants" id="AES64627"/>
    </source>
</evidence>
<reference evidence="1 3" key="2">
    <citation type="journal article" date="2014" name="BMC Genomics">
        <title>An improved genome release (version Mt4.0) for the model legume Medicago truncatula.</title>
        <authorList>
            <person name="Tang H."/>
            <person name="Krishnakumar V."/>
            <person name="Bidwell S."/>
            <person name="Rosen B."/>
            <person name="Chan A."/>
            <person name="Zhou S."/>
            <person name="Gentzbittel L."/>
            <person name="Childs K.L."/>
            <person name="Yandell M."/>
            <person name="Gundlach H."/>
            <person name="Mayer K.F."/>
            <person name="Schwartz D.C."/>
            <person name="Town C.D."/>
        </authorList>
    </citation>
    <scope>GENOME REANNOTATION</scope>
    <source>
        <strain evidence="2 3">cv. Jemalong A17</strain>
    </source>
</reference>
<evidence type="ECO:0000313" key="1">
    <source>
        <dbReference type="EMBL" id="AES64627.1"/>
    </source>
</evidence>
<sequence>MTNKTKYFGRFVAAQTLWRNGLMSVLEGEASALLEAIRSLNPKSVFEWGNVLREFNYFEVSSNNKIHLEVVEFPQNITFPQNILPSKHTLRPKQKREHSQYEPKLVRIKLSMDKDWQYPRIPENKAINFEQLLVQTT</sequence>
<reference evidence="1 3" key="1">
    <citation type="journal article" date="2011" name="Nature">
        <title>The Medicago genome provides insight into the evolution of rhizobial symbioses.</title>
        <authorList>
            <person name="Young N.D."/>
            <person name="Debelle F."/>
            <person name="Oldroyd G.E."/>
            <person name="Geurts R."/>
            <person name="Cannon S.B."/>
            <person name="Udvardi M.K."/>
            <person name="Benedito V.A."/>
            <person name="Mayer K.F."/>
            <person name="Gouzy J."/>
            <person name="Schoof H."/>
            <person name="Van de Peer Y."/>
            <person name="Proost S."/>
            <person name="Cook D.R."/>
            <person name="Meyers B.C."/>
            <person name="Spannagl M."/>
            <person name="Cheung F."/>
            <person name="De Mita S."/>
            <person name="Krishnakumar V."/>
            <person name="Gundlach H."/>
            <person name="Zhou S."/>
            <person name="Mudge J."/>
            <person name="Bharti A.K."/>
            <person name="Murray J.D."/>
            <person name="Naoumkina M.A."/>
            <person name="Rosen B."/>
            <person name="Silverstein K.A."/>
            <person name="Tang H."/>
            <person name="Rombauts S."/>
            <person name="Zhao P.X."/>
            <person name="Zhou P."/>
            <person name="Barbe V."/>
            <person name="Bardou P."/>
            <person name="Bechner M."/>
            <person name="Bellec A."/>
            <person name="Berger A."/>
            <person name="Berges H."/>
            <person name="Bidwell S."/>
            <person name="Bisseling T."/>
            <person name="Choisne N."/>
            <person name="Couloux A."/>
            <person name="Denny R."/>
            <person name="Deshpande S."/>
            <person name="Dai X."/>
            <person name="Doyle J.J."/>
            <person name="Dudez A.M."/>
            <person name="Farmer A.D."/>
            <person name="Fouteau S."/>
            <person name="Franken C."/>
            <person name="Gibelin C."/>
            <person name="Gish J."/>
            <person name="Goldstein S."/>
            <person name="Gonzalez A.J."/>
            <person name="Green P.J."/>
            <person name="Hallab A."/>
            <person name="Hartog M."/>
            <person name="Hua A."/>
            <person name="Humphray S.J."/>
            <person name="Jeong D.H."/>
            <person name="Jing Y."/>
            <person name="Jocker A."/>
            <person name="Kenton S.M."/>
            <person name="Kim D.J."/>
            <person name="Klee K."/>
            <person name="Lai H."/>
            <person name="Lang C."/>
            <person name="Lin S."/>
            <person name="Macmil S.L."/>
            <person name="Magdelenat G."/>
            <person name="Matthews L."/>
            <person name="McCorrison J."/>
            <person name="Monaghan E.L."/>
            <person name="Mun J.H."/>
            <person name="Najar F.Z."/>
            <person name="Nicholson C."/>
            <person name="Noirot C."/>
            <person name="O'Bleness M."/>
            <person name="Paule C.R."/>
            <person name="Poulain J."/>
            <person name="Prion F."/>
            <person name="Qin B."/>
            <person name="Qu C."/>
            <person name="Retzel E.F."/>
            <person name="Riddle C."/>
            <person name="Sallet E."/>
            <person name="Samain S."/>
            <person name="Samson N."/>
            <person name="Sanders I."/>
            <person name="Saurat O."/>
            <person name="Scarpelli C."/>
            <person name="Schiex T."/>
            <person name="Segurens B."/>
            <person name="Severin A.J."/>
            <person name="Sherrier D.J."/>
            <person name="Shi R."/>
            <person name="Sims S."/>
            <person name="Singer S.R."/>
            <person name="Sinharoy S."/>
            <person name="Sterck L."/>
            <person name="Viollet A."/>
            <person name="Wang B.B."/>
            <person name="Wang K."/>
            <person name="Wang M."/>
            <person name="Wang X."/>
            <person name="Warfsmann J."/>
            <person name="Weissenbach J."/>
            <person name="White D.D."/>
            <person name="White J.D."/>
            <person name="Wiley G.B."/>
            <person name="Wincker P."/>
            <person name="Xing Y."/>
            <person name="Yang L."/>
            <person name="Yao Z."/>
            <person name="Ying F."/>
            <person name="Zhai J."/>
            <person name="Zhou L."/>
            <person name="Zuber A."/>
            <person name="Denarie J."/>
            <person name="Dixon R.A."/>
            <person name="May G.D."/>
            <person name="Schwartz D.C."/>
            <person name="Rogers J."/>
            <person name="Quetier F."/>
            <person name="Town C.D."/>
            <person name="Roe B.A."/>
        </authorList>
    </citation>
    <scope>NUCLEOTIDE SEQUENCE [LARGE SCALE GENOMIC DNA]</scope>
    <source>
        <strain evidence="1">A17</strain>
        <strain evidence="2 3">cv. Jemalong A17</strain>
    </source>
</reference>
<proteinExistence type="predicted"/>
<dbReference type="EnsemblPlants" id="AES64627">
    <property type="protein sequence ID" value="AES64627"/>
    <property type="gene ID" value="MTR_2g027910"/>
</dbReference>
<organism evidence="1 3">
    <name type="scientific">Medicago truncatula</name>
    <name type="common">Barrel medic</name>
    <name type="synonym">Medicago tribuloides</name>
    <dbReference type="NCBI Taxonomy" id="3880"/>
    <lineage>
        <taxon>Eukaryota</taxon>
        <taxon>Viridiplantae</taxon>
        <taxon>Streptophyta</taxon>
        <taxon>Embryophyta</taxon>
        <taxon>Tracheophyta</taxon>
        <taxon>Spermatophyta</taxon>
        <taxon>Magnoliopsida</taxon>
        <taxon>eudicotyledons</taxon>
        <taxon>Gunneridae</taxon>
        <taxon>Pentapetalae</taxon>
        <taxon>rosids</taxon>
        <taxon>fabids</taxon>
        <taxon>Fabales</taxon>
        <taxon>Fabaceae</taxon>
        <taxon>Papilionoideae</taxon>
        <taxon>50 kb inversion clade</taxon>
        <taxon>NPAAA clade</taxon>
        <taxon>Hologalegina</taxon>
        <taxon>IRL clade</taxon>
        <taxon>Trifolieae</taxon>
        <taxon>Medicago</taxon>
    </lineage>
</organism>
<dbReference type="AlphaFoldDB" id="G7ISP5"/>
<dbReference type="Proteomes" id="UP000002051">
    <property type="component" value="Chromosome 2"/>
</dbReference>
<dbReference type="EMBL" id="CM001218">
    <property type="protein sequence ID" value="AES64627.1"/>
    <property type="molecule type" value="Genomic_DNA"/>
</dbReference>